<evidence type="ECO:0000313" key="2">
    <source>
        <dbReference type="Proteomes" id="UP000494329"/>
    </source>
</evidence>
<reference evidence="1 2" key="1">
    <citation type="submission" date="2020-04" db="EMBL/GenBank/DDBJ databases">
        <authorList>
            <person name="De Canck E."/>
        </authorList>
    </citation>
    <scope>NUCLEOTIDE SEQUENCE [LARGE SCALE GENOMIC DNA]</scope>
    <source>
        <strain evidence="1 2">LMG 29739</strain>
    </source>
</reference>
<dbReference type="Pfam" id="PF09867">
    <property type="entry name" value="TagF_N"/>
    <property type="match status" value="1"/>
</dbReference>
<dbReference type="AlphaFoldDB" id="A0A6J5EXU2"/>
<evidence type="ECO:0000313" key="1">
    <source>
        <dbReference type="EMBL" id="CAB3770062.1"/>
    </source>
</evidence>
<dbReference type="Proteomes" id="UP000494329">
    <property type="component" value="Unassembled WGS sequence"/>
</dbReference>
<dbReference type="RefSeq" id="WP_217478284.1">
    <property type="nucleotide sequence ID" value="NZ_CADIKF010000068.1"/>
</dbReference>
<dbReference type="EMBL" id="CADIKF010000068">
    <property type="protein sequence ID" value="CAB3770062.1"/>
    <property type="molecule type" value="Genomic_DNA"/>
</dbReference>
<dbReference type="Gene3D" id="3.40.1730.10">
    <property type="entry name" value="pa0076 domain"/>
    <property type="match status" value="1"/>
</dbReference>
<evidence type="ECO:0008006" key="3">
    <source>
        <dbReference type="Google" id="ProtNLM"/>
    </source>
</evidence>
<dbReference type="InterPro" id="IPR038225">
    <property type="entry name" value="TagF_sf"/>
</dbReference>
<proteinExistence type="predicted"/>
<sequence length="693" mass="73192">MSGAVGFYGKLAMAGDFVQRRLPSGFVEAWDRHFQRAVEAGRRELGERWSAVYRRGGIWRFMLSAGVCGEGAWCGVIAPAEDRLGREFPMVLAAPCAGHAAHMAGNGAWFDALEQGYCVACAEAPDVVAFDAHIAALPAPFEPDADPAACWNRLDWEGGQWRLTSSACTGMLLGEAWRQAAARSGGWCLWWTQDVGRLLATRGLPDSYAALLDADADAVHDDAPRAQPTVDRAVQSRGAARAGLASTAEAAVLANSGAGHAEAGARRHDEGQAVRRDGGYAARAAQGYVEGDAVRAVQDYVEGRDVRAAQDYAEGRDVRAAQDYAEGRDVRAAQDYVEGRDVRAAQGYAEGRDVRAAQGYTEGGDLRAAQDYTEGHDMHAAQGYTEGGDLRAAQDYTEGHDMHAAQDDAEGDALRAAQGYGEDHSMRTAQEQMEGRAVHTAHDDMQHHAQRPAVRHAASRASAHPHDVAIPASAADPSTDLSTDLADAALLDLDHGRTLLLSADDGLPDPRRRAARSIRAAALASAPDLASLQANLLALHPSLLASSQGPIAPSPEDGAALAVRFDAGRIHLLRIGAAAAWHWRHGQLRPLFVERAAGVGGEFDDLLFGAAWLAMPGLGSAAGPQCDEAGGAFEPGDRLLLLVTRALTQLPHAIFAQALALPACADARIHIATCAGLGAAHAQWPLAVIEEGA</sequence>
<organism evidence="1 2">
    <name type="scientific">Paraburkholderia solisilvae</name>
    <dbReference type="NCBI Taxonomy" id="624376"/>
    <lineage>
        <taxon>Bacteria</taxon>
        <taxon>Pseudomonadati</taxon>
        <taxon>Pseudomonadota</taxon>
        <taxon>Betaproteobacteria</taxon>
        <taxon>Burkholderiales</taxon>
        <taxon>Burkholderiaceae</taxon>
        <taxon>Paraburkholderia</taxon>
    </lineage>
</organism>
<name>A0A6J5EXU2_9BURK</name>
<protein>
    <recommendedName>
        <fullName evidence="3">Type VI secretion-associated protein TagF</fullName>
    </recommendedName>
</protein>
<dbReference type="NCBIfam" id="TIGR03373">
    <property type="entry name" value="VI_minor_4"/>
    <property type="match status" value="1"/>
</dbReference>
<keyword evidence="2" id="KW-1185">Reference proteome</keyword>
<accession>A0A6J5EXU2</accession>
<dbReference type="InterPro" id="IPR017748">
    <property type="entry name" value="TagF"/>
</dbReference>
<gene>
    <name evidence="1" type="ORF">LMG29739_05696</name>
</gene>